<evidence type="ECO:0000256" key="4">
    <source>
        <dbReference type="ARBA" id="ARBA00022989"/>
    </source>
</evidence>
<feature type="transmembrane region" description="Helical" evidence="6">
    <location>
        <begin position="68"/>
        <end position="89"/>
    </location>
</feature>
<dbReference type="InterPro" id="IPR007267">
    <property type="entry name" value="GtrA_DPMS_TM"/>
</dbReference>
<comment type="similarity">
    <text evidence="2">Belongs to the GtrA family.</text>
</comment>
<organism evidence="8 9">
    <name type="scientific">Segetibacter aerophilus</name>
    <dbReference type="NCBI Taxonomy" id="670293"/>
    <lineage>
        <taxon>Bacteria</taxon>
        <taxon>Pseudomonadati</taxon>
        <taxon>Bacteroidota</taxon>
        <taxon>Chitinophagia</taxon>
        <taxon>Chitinophagales</taxon>
        <taxon>Chitinophagaceae</taxon>
        <taxon>Segetibacter</taxon>
    </lineage>
</organism>
<keyword evidence="4 6" id="KW-1133">Transmembrane helix</keyword>
<comment type="caution">
    <text evidence="8">The sequence shown here is derived from an EMBL/GenBank/DDBJ whole genome shotgun (WGS) entry which is preliminary data.</text>
</comment>
<keyword evidence="3 6" id="KW-0812">Transmembrane</keyword>
<evidence type="ECO:0000256" key="6">
    <source>
        <dbReference type="SAM" id="Phobius"/>
    </source>
</evidence>
<dbReference type="PANTHER" id="PTHR38459">
    <property type="entry name" value="PROPHAGE BACTOPRENOL-LINKED GLUCOSE TRANSLOCASE HOMOLOG"/>
    <property type="match status" value="1"/>
</dbReference>
<evidence type="ECO:0000313" key="9">
    <source>
        <dbReference type="Proteomes" id="UP000321513"/>
    </source>
</evidence>
<evidence type="ECO:0000259" key="7">
    <source>
        <dbReference type="Pfam" id="PF04138"/>
    </source>
</evidence>
<evidence type="ECO:0000256" key="2">
    <source>
        <dbReference type="ARBA" id="ARBA00009399"/>
    </source>
</evidence>
<dbReference type="InterPro" id="IPR051401">
    <property type="entry name" value="GtrA_CellWall_Glycosyl"/>
</dbReference>
<dbReference type="RefSeq" id="WP_147204502.1">
    <property type="nucleotide sequence ID" value="NZ_BJYT01000010.1"/>
</dbReference>
<feature type="transmembrane region" description="Helical" evidence="6">
    <location>
        <begin position="12"/>
        <end position="29"/>
    </location>
</feature>
<accession>A0A512BEJ1</accession>
<feature type="transmembrane region" description="Helical" evidence="6">
    <location>
        <begin position="35"/>
        <end position="56"/>
    </location>
</feature>
<dbReference type="PANTHER" id="PTHR38459:SF1">
    <property type="entry name" value="PROPHAGE BACTOPRENOL-LINKED GLUCOSE TRANSLOCASE HOMOLOG"/>
    <property type="match status" value="1"/>
</dbReference>
<keyword evidence="5 6" id="KW-0472">Membrane</keyword>
<dbReference type="GO" id="GO:0000271">
    <property type="term" value="P:polysaccharide biosynthetic process"/>
    <property type="evidence" value="ECO:0007669"/>
    <property type="project" value="InterPro"/>
</dbReference>
<sequence length="125" mass="14389">MLTFLKANISSSIASFFDYLITIFLVNLFRIDVVIASTSGTVCGGVLNFFIGRTWVFESRKRKVHQQAFRYGIVWTGNLILNTGGMYIMTKLLKVHYVFAKLFVSLIVGFCYNYVLQKKYVFKNN</sequence>
<evidence type="ECO:0000256" key="5">
    <source>
        <dbReference type="ARBA" id="ARBA00023136"/>
    </source>
</evidence>
<evidence type="ECO:0000313" key="8">
    <source>
        <dbReference type="EMBL" id="GEO10389.1"/>
    </source>
</evidence>
<feature type="transmembrane region" description="Helical" evidence="6">
    <location>
        <begin position="95"/>
        <end position="115"/>
    </location>
</feature>
<evidence type="ECO:0000256" key="1">
    <source>
        <dbReference type="ARBA" id="ARBA00004141"/>
    </source>
</evidence>
<name>A0A512BEJ1_9BACT</name>
<gene>
    <name evidence="8" type="ORF">SAE01_28850</name>
</gene>
<keyword evidence="9" id="KW-1185">Reference proteome</keyword>
<dbReference type="GO" id="GO:0005886">
    <property type="term" value="C:plasma membrane"/>
    <property type="evidence" value="ECO:0007669"/>
    <property type="project" value="TreeGrafter"/>
</dbReference>
<dbReference type="AlphaFoldDB" id="A0A512BEJ1"/>
<dbReference type="OrthoDB" id="961506at2"/>
<dbReference type="Proteomes" id="UP000321513">
    <property type="component" value="Unassembled WGS sequence"/>
</dbReference>
<comment type="subcellular location">
    <subcellularLocation>
        <location evidence="1">Membrane</location>
        <topology evidence="1">Multi-pass membrane protein</topology>
    </subcellularLocation>
</comment>
<evidence type="ECO:0000256" key="3">
    <source>
        <dbReference type="ARBA" id="ARBA00022692"/>
    </source>
</evidence>
<protein>
    <recommendedName>
        <fullName evidence="7">GtrA/DPMS transmembrane domain-containing protein</fullName>
    </recommendedName>
</protein>
<dbReference type="Pfam" id="PF04138">
    <property type="entry name" value="GtrA_DPMS_TM"/>
    <property type="match status" value="1"/>
</dbReference>
<feature type="domain" description="GtrA/DPMS transmembrane" evidence="7">
    <location>
        <begin position="12"/>
        <end position="122"/>
    </location>
</feature>
<dbReference type="EMBL" id="BJYT01000010">
    <property type="protein sequence ID" value="GEO10389.1"/>
    <property type="molecule type" value="Genomic_DNA"/>
</dbReference>
<reference evidence="8 9" key="1">
    <citation type="submission" date="2019-07" db="EMBL/GenBank/DDBJ databases">
        <title>Whole genome shotgun sequence of Segetibacter aerophilus NBRC 106135.</title>
        <authorList>
            <person name="Hosoyama A."/>
            <person name="Uohara A."/>
            <person name="Ohji S."/>
            <person name="Ichikawa N."/>
        </authorList>
    </citation>
    <scope>NUCLEOTIDE SEQUENCE [LARGE SCALE GENOMIC DNA]</scope>
    <source>
        <strain evidence="8 9">NBRC 106135</strain>
    </source>
</reference>
<proteinExistence type="inferred from homology"/>